<accession>A0AAD9AVW7</accession>
<proteinExistence type="predicted"/>
<gene>
    <name evidence="2" type="ORF">CCHR01_02969</name>
</gene>
<dbReference type="EMBL" id="JAQOWY010000038">
    <property type="protein sequence ID" value="KAK1854349.1"/>
    <property type="molecule type" value="Genomic_DNA"/>
</dbReference>
<comment type="caution">
    <text evidence="2">The sequence shown here is derived from an EMBL/GenBank/DDBJ whole genome shotgun (WGS) entry which is preliminary data.</text>
</comment>
<keyword evidence="3" id="KW-1185">Reference proteome</keyword>
<organism evidence="2 3">
    <name type="scientific">Colletotrichum chrysophilum</name>
    <dbReference type="NCBI Taxonomy" id="1836956"/>
    <lineage>
        <taxon>Eukaryota</taxon>
        <taxon>Fungi</taxon>
        <taxon>Dikarya</taxon>
        <taxon>Ascomycota</taxon>
        <taxon>Pezizomycotina</taxon>
        <taxon>Sordariomycetes</taxon>
        <taxon>Hypocreomycetidae</taxon>
        <taxon>Glomerellales</taxon>
        <taxon>Glomerellaceae</taxon>
        <taxon>Colletotrichum</taxon>
        <taxon>Colletotrichum gloeosporioides species complex</taxon>
    </lineage>
</organism>
<evidence type="ECO:0000313" key="2">
    <source>
        <dbReference type="EMBL" id="KAK1854349.1"/>
    </source>
</evidence>
<dbReference type="AlphaFoldDB" id="A0AAD9AVW7"/>
<name>A0AAD9AVW7_9PEZI</name>
<dbReference type="Proteomes" id="UP001243330">
    <property type="component" value="Unassembled WGS sequence"/>
</dbReference>
<feature type="compositionally biased region" description="Low complexity" evidence="1">
    <location>
        <begin position="64"/>
        <end position="75"/>
    </location>
</feature>
<sequence>MYMRRVGTNVPGIIRGAHHAGGKTSRPSATPVRALIEPLSMPRHAQLDPITDNKTEAIPPTPFTPATHTTTTTTTNSSTLDIRKAFTSARAK</sequence>
<evidence type="ECO:0000256" key="1">
    <source>
        <dbReference type="SAM" id="MobiDB-lite"/>
    </source>
</evidence>
<protein>
    <submittedName>
        <fullName evidence="2">Uncharacterized protein</fullName>
    </submittedName>
</protein>
<evidence type="ECO:0000313" key="3">
    <source>
        <dbReference type="Proteomes" id="UP001243330"/>
    </source>
</evidence>
<reference evidence="2" key="1">
    <citation type="submission" date="2023-01" db="EMBL/GenBank/DDBJ databases">
        <title>Colletotrichum chrysophilum M932 genome sequence.</title>
        <authorList>
            <person name="Baroncelli R."/>
        </authorList>
    </citation>
    <scope>NUCLEOTIDE SEQUENCE</scope>
    <source>
        <strain evidence="2">M932</strain>
    </source>
</reference>
<feature type="region of interest" description="Disordered" evidence="1">
    <location>
        <begin position="41"/>
        <end position="77"/>
    </location>
</feature>